<dbReference type="EMBL" id="BAAARY010000013">
    <property type="protein sequence ID" value="GAA2527280.1"/>
    <property type="molecule type" value="Genomic_DNA"/>
</dbReference>
<keyword evidence="3" id="KW-0472">Membrane</keyword>
<evidence type="ECO:0000259" key="4">
    <source>
        <dbReference type="PROSITE" id="PS50072"/>
    </source>
</evidence>
<gene>
    <name evidence="5" type="ORF">GCM10010201_27600</name>
</gene>
<dbReference type="InterPro" id="IPR044666">
    <property type="entry name" value="Cyclophilin_A-like"/>
</dbReference>
<comment type="function">
    <text evidence="1">PPIases accelerate the folding of proteins. It catalyzes the cis-trans isomerization of proline imidic peptide bonds in oligopeptides.</text>
</comment>
<accession>A0ABN3NNC4</accession>
<protein>
    <submittedName>
        <fullName evidence="5">Peptidylprolyl isomerase</fullName>
    </submittedName>
</protein>
<keyword evidence="5" id="KW-0413">Isomerase</keyword>
<dbReference type="PANTHER" id="PTHR45625">
    <property type="entry name" value="PEPTIDYL-PROLYL CIS-TRANS ISOMERASE-RELATED"/>
    <property type="match status" value="1"/>
</dbReference>
<feature type="region of interest" description="Disordered" evidence="2">
    <location>
        <begin position="158"/>
        <end position="192"/>
    </location>
</feature>
<proteinExistence type="predicted"/>
<dbReference type="InterPro" id="IPR002130">
    <property type="entry name" value="Cyclophilin-type_PPIase_dom"/>
</dbReference>
<sequence length="287" mass="29831">MTPSKDRQRRLARAKLDRQLAKQARAARLRRQILAGLATAMSLLLVAGGMAHFFGAFDDEPAANTAVCGWTPLDPAANPALKDVGTPPTTGVPETGAATLDIATSYGIINATLPIASAPCAVASLRHLAAKTFYNNTTCHELTGNYLTCGDPSGTGNGGPTYSVLAENRPDPGASPAKPGEPPQYPRGTIALKRTGPASYGSQFVIVHKDITTDDPTLATVGYVTTNMYLMDRIVKAGTVDNGAGDKTRPAKPVTLAYVNVEGGLDQGLITITPPPAAPSPVTSPTR</sequence>
<reference evidence="5 6" key="1">
    <citation type="journal article" date="2019" name="Int. J. Syst. Evol. Microbiol.">
        <title>The Global Catalogue of Microorganisms (GCM) 10K type strain sequencing project: providing services to taxonomists for standard genome sequencing and annotation.</title>
        <authorList>
            <consortium name="The Broad Institute Genomics Platform"/>
            <consortium name="The Broad Institute Genome Sequencing Center for Infectious Disease"/>
            <person name="Wu L."/>
            <person name="Ma J."/>
        </authorList>
    </citation>
    <scope>NUCLEOTIDE SEQUENCE [LARGE SCALE GENOMIC DNA]</scope>
    <source>
        <strain evidence="5 6">JCM 3367</strain>
    </source>
</reference>
<dbReference type="Gene3D" id="2.40.100.10">
    <property type="entry name" value="Cyclophilin-like"/>
    <property type="match status" value="1"/>
</dbReference>
<evidence type="ECO:0000256" key="1">
    <source>
        <dbReference type="ARBA" id="ARBA00002388"/>
    </source>
</evidence>
<keyword evidence="3" id="KW-1133">Transmembrane helix</keyword>
<feature type="domain" description="PPIase cyclophilin-type" evidence="4">
    <location>
        <begin position="107"/>
        <end position="261"/>
    </location>
</feature>
<dbReference type="GO" id="GO:0016853">
    <property type="term" value="F:isomerase activity"/>
    <property type="evidence" value="ECO:0007669"/>
    <property type="project" value="UniProtKB-KW"/>
</dbReference>
<evidence type="ECO:0000313" key="6">
    <source>
        <dbReference type="Proteomes" id="UP001499978"/>
    </source>
</evidence>
<evidence type="ECO:0000256" key="3">
    <source>
        <dbReference type="SAM" id="Phobius"/>
    </source>
</evidence>
<dbReference type="PROSITE" id="PS50072">
    <property type="entry name" value="CSA_PPIASE_2"/>
    <property type="match status" value="1"/>
</dbReference>
<dbReference type="PANTHER" id="PTHR45625:SF3">
    <property type="entry name" value="PEPTIDYL-PROLYL CIS-TRANS ISOMERASE B-RELATED"/>
    <property type="match status" value="1"/>
</dbReference>
<keyword evidence="6" id="KW-1185">Reference proteome</keyword>
<evidence type="ECO:0000256" key="2">
    <source>
        <dbReference type="SAM" id="MobiDB-lite"/>
    </source>
</evidence>
<dbReference type="InterPro" id="IPR029000">
    <property type="entry name" value="Cyclophilin-like_dom_sf"/>
</dbReference>
<keyword evidence="3" id="KW-0812">Transmembrane</keyword>
<feature type="transmembrane region" description="Helical" evidence="3">
    <location>
        <begin position="33"/>
        <end position="54"/>
    </location>
</feature>
<dbReference type="SUPFAM" id="SSF50891">
    <property type="entry name" value="Cyclophilin-like"/>
    <property type="match status" value="1"/>
</dbReference>
<comment type="caution">
    <text evidence="5">The sequence shown here is derived from an EMBL/GenBank/DDBJ whole genome shotgun (WGS) entry which is preliminary data.</text>
</comment>
<dbReference type="Pfam" id="PF00160">
    <property type="entry name" value="Pro_isomerase"/>
    <property type="match status" value="1"/>
</dbReference>
<dbReference type="RefSeq" id="WP_344173031.1">
    <property type="nucleotide sequence ID" value="NZ_BAAARY010000013.1"/>
</dbReference>
<name>A0ABN3NNC4_9ACTN</name>
<evidence type="ECO:0000313" key="5">
    <source>
        <dbReference type="EMBL" id="GAA2527280.1"/>
    </source>
</evidence>
<organism evidence="5 6">
    <name type="scientific">Pilimelia columellifera subsp. columellifera</name>
    <dbReference type="NCBI Taxonomy" id="706583"/>
    <lineage>
        <taxon>Bacteria</taxon>
        <taxon>Bacillati</taxon>
        <taxon>Actinomycetota</taxon>
        <taxon>Actinomycetes</taxon>
        <taxon>Micromonosporales</taxon>
        <taxon>Micromonosporaceae</taxon>
        <taxon>Pilimelia</taxon>
    </lineage>
</organism>
<dbReference type="Proteomes" id="UP001499978">
    <property type="component" value="Unassembled WGS sequence"/>
</dbReference>